<dbReference type="Proteomes" id="UP000238982">
    <property type="component" value="Unassembled WGS sequence"/>
</dbReference>
<proteinExistence type="predicted"/>
<sequence>MPQQSPASNARRRTMANNLSSLRAPVVDLTAYRAHRAAAAVSTVGLTIARDGAITAHPLQSVAPVHRLAVLTWCLGMASSLLDEYIDEASAGGLQ</sequence>
<name>A0A2S9M9D0_9BURK</name>
<dbReference type="AlphaFoldDB" id="A0A2S9M9D0"/>
<protein>
    <submittedName>
        <fullName evidence="1">Uncharacterized protein</fullName>
    </submittedName>
</protein>
<gene>
    <name evidence="1" type="ORF">C6Q15_29505</name>
</gene>
<comment type="caution">
    <text evidence="1">The sequence shown here is derived from an EMBL/GenBank/DDBJ whole genome shotgun (WGS) entry which is preliminary data.</text>
</comment>
<organism evidence="1 2">
    <name type="scientific">Burkholderia multivorans</name>
    <dbReference type="NCBI Taxonomy" id="87883"/>
    <lineage>
        <taxon>Bacteria</taxon>
        <taxon>Pseudomonadati</taxon>
        <taxon>Pseudomonadota</taxon>
        <taxon>Betaproteobacteria</taxon>
        <taxon>Burkholderiales</taxon>
        <taxon>Burkholderiaceae</taxon>
        <taxon>Burkholderia</taxon>
        <taxon>Burkholderia cepacia complex</taxon>
    </lineage>
</organism>
<evidence type="ECO:0000313" key="1">
    <source>
        <dbReference type="EMBL" id="PRF53748.1"/>
    </source>
</evidence>
<reference evidence="1 2" key="1">
    <citation type="submission" date="2018-03" db="EMBL/GenBank/DDBJ databases">
        <authorList>
            <person name="Keele B.F."/>
        </authorList>
    </citation>
    <scope>NUCLEOTIDE SEQUENCE [LARGE SCALE GENOMIC DNA]</scope>
    <source>
        <strain evidence="1 2">AU19729</strain>
    </source>
</reference>
<evidence type="ECO:0000313" key="2">
    <source>
        <dbReference type="Proteomes" id="UP000238982"/>
    </source>
</evidence>
<dbReference type="EMBL" id="PVGH01000110">
    <property type="protein sequence ID" value="PRF53748.1"/>
    <property type="molecule type" value="Genomic_DNA"/>
</dbReference>
<accession>A0A2S9M9D0</accession>